<keyword evidence="1" id="KW-0812">Transmembrane</keyword>
<keyword evidence="1" id="KW-0472">Membrane</keyword>
<comment type="caution">
    <text evidence="3">The sequence shown here is derived from an EMBL/GenBank/DDBJ whole genome shotgun (WGS) entry which is preliminary data.</text>
</comment>
<dbReference type="AlphaFoldDB" id="A0A4Q7RUP9"/>
<reference evidence="3 4" key="1">
    <citation type="journal article" date="2015" name="Stand. Genomic Sci.">
        <title>Genomic Encyclopedia of Bacterial and Archaeal Type Strains, Phase III: the genomes of soil and plant-associated and newly described type strains.</title>
        <authorList>
            <person name="Whitman W.B."/>
            <person name="Woyke T."/>
            <person name="Klenk H.P."/>
            <person name="Zhou Y."/>
            <person name="Lilburn T.G."/>
            <person name="Beck B.J."/>
            <person name="De Vos P."/>
            <person name="Vandamme P."/>
            <person name="Eisen J.A."/>
            <person name="Garrity G."/>
            <person name="Hugenholtz P."/>
            <person name="Kyrpides N.C."/>
        </authorList>
    </citation>
    <scope>NUCLEOTIDE SEQUENCE [LARGE SCALE GENOMIC DNA]</scope>
    <source>
        <strain evidence="3 4">ASC-9842</strain>
    </source>
</reference>
<feature type="transmembrane region" description="Helical" evidence="1">
    <location>
        <begin position="253"/>
        <end position="273"/>
    </location>
</feature>
<dbReference type="EMBL" id="SGXM01000004">
    <property type="protein sequence ID" value="RZT36757.1"/>
    <property type="molecule type" value="Genomic_DNA"/>
</dbReference>
<feature type="transmembrane region" description="Helical" evidence="1">
    <location>
        <begin position="62"/>
        <end position="87"/>
    </location>
</feature>
<organism evidence="3 4">
    <name type="scientific">Cupriavidus agavae</name>
    <dbReference type="NCBI Taxonomy" id="1001822"/>
    <lineage>
        <taxon>Bacteria</taxon>
        <taxon>Pseudomonadati</taxon>
        <taxon>Pseudomonadota</taxon>
        <taxon>Betaproteobacteria</taxon>
        <taxon>Burkholderiales</taxon>
        <taxon>Burkholderiaceae</taxon>
        <taxon>Cupriavidus</taxon>
    </lineage>
</organism>
<gene>
    <name evidence="3" type="ORF">EV147_3421</name>
</gene>
<feature type="transmembrane region" description="Helical" evidence="1">
    <location>
        <begin position="93"/>
        <end position="112"/>
    </location>
</feature>
<keyword evidence="1" id="KW-1133">Transmembrane helix</keyword>
<dbReference type="Proteomes" id="UP000291078">
    <property type="component" value="Unassembled WGS sequence"/>
</dbReference>
<evidence type="ECO:0000259" key="2">
    <source>
        <dbReference type="Pfam" id="PF20455"/>
    </source>
</evidence>
<keyword evidence="4" id="KW-1185">Reference proteome</keyword>
<dbReference type="Pfam" id="PF20455">
    <property type="entry name" value="DUF6708"/>
    <property type="match status" value="1"/>
</dbReference>
<feature type="domain" description="DUF6708" evidence="2">
    <location>
        <begin position="112"/>
        <end position="292"/>
    </location>
</feature>
<evidence type="ECO:0000256" key="1">
    <source>
        <dbReference type="SAM" id="Phobius"/>
    </source>
</evidence>
<proteinExistence type="predicted"/>
<dbReference type="OrthoDB" id="8915060at2"/>
<sequence length="336" mass="39197">MYKGWTIPFKINRLLTQEERDQALPRDGAPVARPEQRTALIAMNSTYLDWIDRRFVYRGTMLTFVSTLAILFIVPFSIYANITVYQIRNEEEYWWLLLLMGLPVYIIYGLLVKLTLRGEYFSYTYWPIRFNRKTRTVHVFRHNGSGGTLSVPWDEIYFHIGVGGKQCPKATYICGHVLDGDIVKDTFALGHDTPKDEKRVLLEMWEFIRCYMEEGPEAAGPHPLDRYISLSVTPSLYNCHIMMHTYYVGGFPLIARILAYPFVLLYTATRWLVLHTCRRPVFPPDVEAACQVESDDPNVWPVPRRCAEFADSVPGLWEHAMDKERARRREQRPFGK</sequence>
<dbReference type="RefSeq" id="WP_130392378.1">
    <property type="nucleotide sequence ID" value="NZ_SGXM01000004.1"/>
</dbReference>
<name>A0A4Q7RUP9_9BURK</name>
<evidence type="ECO:0000313" key="3">
    <source>
        <dbReference type="EMBL" id="RZT36757.1"/>
    </source>
</evidence>
<dbReference type="InterPro" id="IPR046554">
    <property type="entry name" value="DUF6708"/>
</dbReference>
<protein>
    <recommendedName>
        <fullName evidence="2">DUF6708 domain-containing protein</fullName>
    </recommendedName>
</protein>
<accession>A0A4Q7RUP9</accession>
<evidence type="ECO:0000313" key="4">
    <source>
        <dbReference type="Proteomes" id="UP000291078"/>
    </source>
</evidence>